<feature type="domain" description="Major facilitator superfamily (MFS) profile" evidence="10">
    <location>
        <begin position="36"/>
        <end position="410"/>
    </location>
</feature>
<dbReference type="PANTHER" id="PTHR43271">
    <property type="entry name" value="BLL2771 PROTEIN"/>
    <property type="match status" value="1"/>
</dbReference>
<comment type="subcellular location">
    <subcellularLocation>
        <location evidence="1">Cell membrane</location>
        <topology evidence="1">Multi-pass membrane protein</topology>
    </subcellularLocation>
</comment>
<dbReference type="PANTHER" id="PTHR43271:SF2">
    <property type="entry name" value="BLL2771 PROTEIN"/>
    <property type="match status" value="1"/>
</dbReference>
<dbReference type="SUPFAM" id="SSF103473">
    <property type="entry name" value="MFS general substrate transporter"/>
    <property type="match status" value="1"/>
</dbReference>
<gene>
    <name evidence="11" type="ORF">CDO52_04020</name>
</gene>
<evidence type="ECO:0000256" key="1">
    <source>
        <dbReference type="ARBA" id="ARBA00004651"/>
    </source>
</evidence>
<feature type="transmembrane region" description="Helical" evidence="9">
    <location>
        <begin position="69"/>
        <end position="90"/>
    </location>
</feature>
<feature type="transmembrane region" description="Helical" evidence="9">
    <location>
        <begin position="323"/>
        <end position="343"/>
    </location>
</feature>
<dbReference type="Pfam" id="PF07690">
    <property type="entry name" value="MFS_1"/>
    <property type="match status" value="1"/>
</dbReference>
<evidence type="ECO:0000256" key="7">
    <source>
        <dbReference type="ARBA" id="ARBA00023136"/>
    </source>
</evidence>
<evidence type="ECO:0000313" key="12">
    <source>
        <dbReference type="Proteomes" id="UP000215005"/>
    </source>
</evidence>
<dbReference type="AlphaFoldDB" id="A0A223S1V8"/>
<dbReference type="InterPro" id="IPR011701">
    <property type="entry name" value="MFS"/>
</dbReference>
<evidence type="ECO:0000313" key="11">
    <source>
        <dbReference type="EMBL" id="ASU82057.1"/>
    </source>
</evidence>
<dbReference type="GO" id="GO:0022857">
    <property type="term" value="F:transmembrane transporter activity"/>
    <property type="evidence" value="ECO:0007669"/>
    <property type="project" value="InterPro"/>
</dbReference>
<evidence type="ECO:0000256" key="4">
    <source>
        <dbReference type="ARBA" id="ARBA00022475"/>
    </source>
</evidence>
<dbReference type="Gene3D" id="1.20.1250.20">
    <property type="entry name" value="MFS general substrate transporter like domains"/>
    <property type="match status" value="1"/>
</dbReference>
<evidence type="ECO:0000256" key="9">
    <source>
        <dbReference type="SAM" id="Phobius"/>
    </source>
</evidence>
<feature type="transmembrane region" description="Helical" evidence="9">
    <location>
        <begin position="127"/>
        <end position="147"/>
    </location>
</feature>
<protein>
    <submittedName>
        <fullName evidence="11">MFS transporter</fullName>
    </submittedName>
</protein>
<evidence type="ECO:0000256" key="5">
    <source>
        <dbReference type="ARBA" id="ARBA00022692"/>
    </source>
</evidence>
<dbReference type="PROSITE" id="PS50850">
    <property type="entry name" value="MFS"/>
    <property type="match status" value="1"/>
</dbReference>
<feature type="transmembrane region" description="Helical" evidence="9">
    <location>
        <begin position="270"/>
        <end position="291"/>
    </location>
</feature>
<accession>A0A223S1V8</accession>
<name>A0A223S1V8_9ACTN</name>
<feature type="transmembrane region" description="Helical" evidence="9">
    <location>
        <begin position="239"/>
        <end position="258"/>
    </location>
</feature>
<feature type="transmembrane region" description="Helical" evidence="9">
    <location>
        <begin position="102"/>
        <end position="121"/>
    </location>
</feature>
<proteinExistence type="inferred from homology"/>
<feature type="region of interest" description="Disordered" evidence="8">
    <location>
        <begin position="1"/>
        <end position="21"/>
    </location>
</feature>
<comment type="similarity">
    <text evidence="2">Belongs to the major facilitator superfamily.</text>
</comment>
<dbReference type="InterPro" id="IPR036259">
    <property type="entry name" value="MFS_trans_sf"/>
</dbReference>
<keyword evidence="7 9" id="KW-0472">Membrane</keyword>
<sequence>MPRTSPEPCTDAGGTPPRLAPSAETPAPAYAPLARSITAFVLTALLATGQLYAVIPLMDQLADDWNTPATSMTWMASAFGFGYAGGFVLFGPLSERYGHRRVIVAGLAATAITTAFIAAAPGFGTAVALRVLQGIATAAFPPTVLAYIAQRIAPSRRALTTAAVTTSFLASAVVGQLAAQTIGDALGWRAVFLASAAGFAAMAVILLLVMLPHPRGGTASPLEAYRAIPALLRAPRLRLLYAATPAVFGSFVAVYTGIQLSGIVTDPRDLVALRASALPVMVAVPLLTPWLSRIRSDVRVTLAMLLSAVALLVIGVMSPGSTAMAVLLMAFAAGITITAPAMLQTVGARTDTALSTAISLSTFWFFVGASLGPQLAAVVTPHGFDVLLYTLATVLTVGAALVLASQERSR</sequence>
<evidence type="ECO:0000256" key="2">
    <source>
        <dbReference type="ARBA" id="ARBA00008335"/>
    </source>
</evidence>
<evidence type="ECO:0000256" key="3">
    <source>
        <dbReference type="ARBA" id="ARBA00022448"/>
    </source>
</evidence>
<dbReference type="InterPro" id="IPR020846">
    <property type="entry name" value="MFS_dom"/>
</dbReference>
<dbReference type="Proteomes" id="UP000215005">
    <property type="component" value="Chromosome"/>
</dbReference>
<keyword evidence="3" id="KW-0813">Transport</keyword>
<dbReference type="EMBL" id="CP022753">
    <property type="protein sequence ID" value="ASU82057.1"/>
    <property type="molecule type" value="Genomic_DNA"/>
</dbReference>
<organism evidence="11 12">
    <name type="scientific">Nocardiopsis gilva YIM 90087</name>
    <dbReference type="NCBI Taxonomy" id="1235441"/>
    <lineage>
        <taxon>Bacteria</taxon>
        <taxon>Bacillati</taxon>
        <taxon>Actinomycetota</taxon>
        <taxon>Actinomycetes</taxon>
        <taxon>Streptosporangiales</taxon>
        <taxon>Nocardiopsidaceae</taxon>
        <taxon>Nocardiopsis</taxon>
    </lineage>
</organism>
<feature type="transmembrane region" description="Helical" evidence="9">
    <location>
        <begin position="386"/>
        <end position="404"/>
    </location>
</feature>
<keyword evidence="12" id="KW-1185">Reference proteome</keyword>
<feature type="transmembrane region" description="Helical" evidence="9">
    <location>
        <begin position="37"/>
        <end position="57"/>
    </location>
</feature>
<evidence type="ECO:0000256" key="8">
    <source>
        <dbReference type="SAM" id="MobiDB-lite"/>
    </source>
</evidence>
<evidence type="ECO:0000256" key="6">
    <source>
        <dbReference type="ARBA" id="ARBA00022989"/>
    </source>
</evidence>
<dbReference type="KEGG" id="ngv:CDO52_04020"/>
<feature type="transmembrane region" description="Helical" evidence="9">
    <location>
        <begin position="355"/>
        <end position="380"/>
    </location>
</feature>
<keyword evidence="5 9" id="KW-0812">Transmembrane</keyword>
<feature type="transmembrane region" description="Helical" evidence="9">
    <location>
        <begin position="298"/>
        <end position="317"/>
    </location>
</feature>
<reference evidence="11 12" key="1">
    <citation type="submission" date="2017-08" db="EMBL/GenBank/DDBJ databases">
        <title>The complete genome sequence of Nocardiopsis gilva YIM 90087.</title>
        <authorList>
            <person name="Yin M."/>
            <person name="Tang S."/>
        </authorList>
    </citation>
    <scope>NUCLEOTIDE SEQUENCE [LARGE SCALE GENOMIC DNA]</scope>
    <source>
        <strain evidence="11 12">YIM 90087</strain>
    </source>
</reference>
<keyword evidence="6 9" id="KW-1133">Transmembrane helix</keyword>
<dbReference type="OrthoDB" id="63984at2"/>
<keyword evidence="4" id="KW-1003">Cell membrane</keyword>
<evidence type="ECO:0000259" key="10">
    <source>
        <dbReference type="PROSITE" id="PS50850"/>
    </source>
</evidence>
<dbReference type="RefSeq" id="WP_017620682.1">
    <property type="nucleotide sequence ID" value="NZ_ANBG01000346.1"/>
</dbReference>
<dbReference type="GO" id="GO:0005886">
    <property type="term" value="C:plasma membrane"/>
    <property type="evidence" value="ECO:0007669"/>
    <property type="project" value="UniProtKB-SubCell"/>
</dbReference>
<feature type="transmembrane region" description="Helical" evidence="9">
    <location>
        <begin position="159"/>
        <end position="179"/>
    </location>
</feature>
<feature type="transmembrane region" description="Helical" evidence="9">
    <location>
        <begin position="191"/>
        <end position="211"/>
    </location>
</feature>